<comment type="subcellular location">
    <subcellularLocation>
        <location evidence="1">Membrane</location>
        <topology evidence="1">Multi-pass membrane protein</topology>
    </subcellularLocation>
</comment>
<reference evidence="6 7" key="1">
    <citation type="submission" date="2016-08" db="EMBL/GenBank/DDBJ databases">
        <authorList>
            <person name="Seilhamer J.J."/>
        </authorList>
    </citation>
    <scope>NUCLEOTIDE SEQUENCE [LARGE SCALE GENOMIC DNA]</scope>
    <source>
        <strain evidence="6 7">A37T2</strain>
    </source>
</reference>
<evidence type="ECO:0000256" key="1">
    <source>
        <dbReference type="ARBA" id="ARBA00004141"/>
    </source>
</evidence>
<feature type="transmembrane region" description="Helical" evidence="5">
    <location>
        <begin position="207"/>
        <end position="224"/>
    </location>
</feature>
<sequence>MRDRLFYNWVNPKLDVYFIIFMSLCISFTSGLSTAISSYMVSDLAVNPADASMCSYAYMAGMATSFAAFNKLRSYFSQKQILLVVCLSLMFLNFLLTQTDSPAIIVLSTFFIGAIRLTGSVLMVVNLIPILMPNGAQRFQMYCVYYPISLLTTPLSGIFQVFLADKFGWHFSFHISNLMLFFALLLSIGLVNNNFVGRKIPMWKFDWFSLFLASGWMLSFAYVLTYGRTEDWFDSSSIQVASLLTISLLLLFLLRNALLRHRILEFNVLGIRNVWVGIAMIFFYCIFYSQSSLLSPWMSIAFKGDQIENARVNTYPIYGYLLGAVVCFWYYKYFNNFKVMMIFVLLCYVISDWMFYLMIDTQTEPTAMLLPLVIRGMGILASYMTIGLYLSVGLSTAQFGVASMMLIFTRTYLGPAFFGSIYSVWMYYRPIQLTDRLAAWSDQADPLFQQRFHGAHSPNADPLSAYQVFRVQANLESIKELFGWACIIGIGMIIFLMVFPIYKRVDRELFNWRKLNNAEDIATTVAA</sequence>
<organism evidence="6 7">
    <name type="scientific">Chitinophaga costaii</name>
    <dbReference type="NCBI Taxonomy" id="1335309"/>
    <lineage>
        <taxon>Bacteria</taxon>
        <taxon>Pseudomonadati</taxon>
        <taxon>Bacteroidota</taxon>
        <taxon>Chitinophagia</taxon>
        <taxon>Chitinophagales</taxon>
        <taxon>Chitinophagaceae</taxon>
        <taxon>Chitinophaga</taxon>
    </lineage>
</organism>
<feature type="transmembrane region" description="Helical" evidence="5">
    <location>
        <begin position="16"/>
        <end position="37"/>
    </location>
</feature>
<dbReference type="OrthoDB" id="622032at2"/>
<keyword evidence="3 5" id="KW-1133">Transmembrane helix</keyword>
<feature type="transmembrane region" description="Helical" evidence="5">
    <location>
        <begin position="339"/>
        <end position="359"/>
    </location>
</feature>
<evidence type="ECO:0000256" key="2">
    <source>
        <dbReference type="ARBA" id="ARBA00022692"/>
    </source>
</evidence>
<feature type="transmembrane region" description="Helical" evidence="5">
    <location>
        <begin position="49"/>
        <end position="69"/>
    </location>
</feature>
<feature type="transmembrane region" description="Helical" evidence="5">
    <location>
        <begin position="103"/>
        <end position="131"/>
    </location>
</feature>
<dbReference type="SUPFAM" id="SSF103473">
    <property type="entry name" value="MFS general substrate transporter"/>
    <property type="match status" value="1"/>
</dbReference>
<feature type="transmembrane region" description="Helical" evidence="5">
    <location>
        <begin position="411"/>
        <end position="428"/>
    </location>
</feature>
<gene>
    <name evidence="6" type="ORF">GA0116948_105298</name>
</gene>
<keyword evidence="2 5" id="KW-0812">Transmembrane</keyword>
<dbReference type="PANTHER" id="PTHR23501:SF5">
    <property type="entry name" value="TRANSPORT PROTEIN"/>
    <property type="match status" value="1"/>
</dbReference>
<feature type="transmembrane region" description="Helical" evidence="5">
    <location>
        <begin position="379"/>
        <end position="399"/>
    </location>
</feature>
<dbReference type="RefSeq" id="WP_089711696.1">
    <property type="nucleotide sequence ID" value="NZ_FMAR01000005.1"/>
</dbReference>
<feature type="transmembrane region" description="Helical" evidence="5">
    <location>
        <begin position="175"/>
        <end position="195"/>
    </location>
</feature>
<evidence type="ECO:0000313" key="6">
    <source>
        <dbReference type="EMBL" id="SCC31270.1"/>
    </source>
</evidence>
<dbReference type="AlphaFoldDB" id="A0A1C4DJ35"/>
<dbReference type="GO" id="GO:0005886">
    <property type="term" value="C:plasma membrane"/>
    <property type="evidence" value="ECO:0007669"/>
    <property type="project" value="TreeGrafter"/>
</dbReference>
<accession>A0A1C4DJ35</accession>
<feature type="transmembrane region" description="Helical" evidence="5">
    <location>
        <begin position="481"/>
        <end position="502"/>
    </location>
</feature>
<keyword evidence="7" id="KW-1185">Reference proteome</keyword>
<dbReference type="InterPro" id="IPR036259">
    <property type="entry name" value="MFS_trans_sf"/>
</dbReference>
<evidence type="ECO:0000256" key="3">
    <source>
        <dbReference type="ARBA" id="ARBA00022989"/>
    </source>
</evidence>
<dbReference type="Proteomes" id="UP000242818">
    <property type="component" value="Unassembled WGS sequence"/>
</dbReference>
<feature type="transmembrane region" description="Helical" evidence="5">
    <location>
        <begin position="315"/>
        <end position="332"/>
    </location>
</feature>
<evidence type="ECO:0000256" key="4">
    <source>
        <dbReference type="ARBA" id="ARBA00023136"/>
    </source>
</evidence>
<keyword evidence="4 5" id="KW-0472">Membrane</keyword>
<proteinExistence type="predicted"/>
<dbReference type="STRING" id="1335309.GA0116948_105298"/>
<dbReference type="PANTHER" id="PTHR23501">
    <property type="entry name" value="MAJOR FACILITATOR SUPERFAMILY"/>
    <property type="match status" value="1"/>
</dbReference>
<evidence type="ECO:0000256" key="5">
    <source>
        <dbReference type="SAM" id="Phobius"/>
    </source>
</evidence>
<dbReference type="EMBL" id="FMAR01000005">
    <property type="protein sequence ID" value="SCC31270.1"/>
    <property type="molecule type" value="Genomic_DNA"/>
</dbReference>
<feature type="transmembrane region" description="Helical" evidence="5">
    <location>
        <begin position="236"/>
        <end position="254"/>
    </location>
</feature>
<feature type="transmembrane region" description="Helical" evidence="5">
    <location>
        <begin position="81"/>
        <end position="97"/>
    </location>
</feature>
<protein>
    <recommendedName>
        <fullName evidence="8">Major Facilitator Superfamily protein</fullName>
    </recommendedName>
</protein>
<feature type="transmembrane region" description="Helical" evidence="5">
    <location>
        <begin position="274"/>
        <end position="295"/>
    </location>
</feature>
<dbReference type="GO" id="GO:0022857">
    <property type="term" value="F:transmembrane transporter activity"/>
    <property type="evidence" value="ECO:0007669"/>
    <property type="project" value="TreeGrafter"/>
</dbReference>
<evidence type="ECO:0000313" key="7">
    <source>
        <dbReference type="Proteomes" id="UP000242818"/>
    </source>
</evidence>
<evidence type="ECO:0008006" key="8">
    <source>
        <dbReference type="Google" id="ProtNLM"/>
    </source>
</evidence>
<feature type="transmembrane region" description="Helical" evidence="5">
    <location>
        <begin position="143"/>
        <end position="163"/>
    </location>
</feature>
<name>A0A1C4DJ35_9BACT</name>